<comment type="caution">
    <text evidence="2">The sequence shown here is derived from an EMBL/GenBank/DDBJ whole genome shotgun (WGS) entry which is preliminary data.</text>
</comment>
<reference evidence="2 3" key="1">
    <citation type="submission" date="2019-03" db="EMBL/GenBank/DDBJ databases">
        <title>Single cell metagenomics reveals metabolic interactions within the superorganism composed of flagellate Streblomastix strix and complex community of Bacteroidetes bacteria on its surface.</title>
        <authorList>
            <person name="Treitli S.C."/>
            <person name="Kolisko M."/>
            <person name="Husnik F."/>
            <person name="Keeling P."/>
            <person name="Hampl V."/>
        </authorList>
    </citation>
    <scope>NUCLEOTIDE SEQUENCE [LARGE SCALE GENOMIC DNA]</scope>
    <source>
        <strain evidence="2">ST1C</strain>
    </source>
</reference>
<evidence type="ECO:0000256" key="1">
    <source>
        <dbReference type="SAM" id="MobiDB-lite"/>
    </source>
</evidence>
<dbReference type="AlphaFoldDB" id="A0A5J4VEX3"/>
<dbReference type="EMBL" id="SNRW01007523">
    <property type="protein sequence ID" value="KAA6381101.1"/>
    <property type="molecule type" value="Genomic_DNA"/>
</dbReference>
<evidence type="ECO:0000313" key="3">
    <source>
        <dbReference type="Proteomes" id="UP000324800"/>
    </source>
</evidence>
<name>A0A5J4VEX3_9EUKA</name>
<feature type="region of interest" description="Disordered" evidence="1">
    <location>
        <begin position="188"/>
        <end position="215"/>
    </location>
</feature>
<organism evidence="2 3">
    <name type="scientific">Streblomastix strix</name>
    <dbReference type="NCBI Taxonomy" id="222440"/>
    <lineage>
        <taxon>Eukaryota</taxon>
        <taxon>Metamonada</taxon>
        <taxon>Preaxostyla</taxon>
        <taxon>Oxymonadida</taxon>
        <taxon>Streblomastigidae</taxon>
        <taxon>Streblomastix</taxon>
    </lineage>
</organism>
<proteinExistence type="predicted"/>
<gene>
    <name evidence="2" type="ORF">EZS28_023369</name>
</gene>
<dbReference type="OrthoDB" id="9950135at2759"/>
<accession>A0A5J4VEX3</accession>
<evidence type="ECO:0000313" key="2">
    <source>
        <dbReference type="EMBL" id="KAA6381101.1"/>
    </source>
</evidence>
<protein>
    <submittedName>
        <fullName evidence="2">Uncharacterized protein</fullName>
    </submittedName>
</protein>
<sequence>MGILYNTKEKIHTLEIFPRTLMEETLQPQPNTGIERETIHYLETRKLVKGVEFIQKRVFHTVQKRRQRKEIVKKTDCLPVLELKRGENSIHREVERRIKRKHNRINTSRAGQMVQSNVYNSETSLEMEENSGCECTEQGNTNDSFQDEWNRSNERFDKERRLGNMSRSQVGLSPPNIWNTALPNLLHTSTSNGSNEDTERVRYKNSELRRRSAPPTLEQRKIAKINLDNNENFGSIWLDNSSREMRNRTETTDQLPRMDVGLGKDVHKDDRPKETGTTLLIKEIYQPNIETNSDQDKISSINNRQVEFFLRVQVREASLYLKLMDSAKTRALKNKEWRENMILSKEILQELYW</sequence>
<dbReference type="Proteomes" id="UP000324800">
    <property type="component" value="Unassembled WGS sequence"/>
</dbReference>
<feature type="compositionally biased region" description="Basic and acidic residues" evidence="1">
    <location>
        <begin position="197"/>
        <end position="210"/>
    </location>
</feature>